<evidence type="ECO:0000256" key="1">
    <source>
        <dbReference type="ARBA" id="ARBA00001964"/>
    </source>
</evidence>
<evidence type="ECO:0000313" key="6">
    <source>
        <dbReference type="EMBL" id="OGC82524.1"/>
    </source>
</evidence>
<comment type="similarity">
    <text evidence="2">Belongs to the transketolase family.</text>
</comment>
<name>A0A1F4XLP9_9BACT</name>
<dbReference type="EMBL" id="MEWR01000005">
    <property type="protein sequence ID" value="OGC82524.1"/>
    <property type="molecule type" value="Genomic_DNA"/>
</dbReference>
<dbReference type="FunFam" id="3.40.50.970:FF:000129">
    <property type="entry name" value="Transketolase"/>
    <property type="match status" value="1"/>
</dbReference>
<dbReference type="CDD" id="cd07033">
    <property type="entry name" value="TPP_PYR_DXS_TK_like"/>
    <property type="match status" value="1"/>
</dbReference>
<dbReference type="Pfam" id="PF02779">
    <property type="entry name" value="Transket_pyr"/>
    <property type="match status" value="1"/>
</dbReference>
<evidence type="ECO:0000256" key="4">
    <source>
        <dbReference type="ARBA" id="ARBA00023052"/>
    </source>
</evidence>
<dbReference type="InterPro" id="IPR033248">
    <property type="entry name" value="Transketolase_C"/>
</dbReference>
<dbReference type="GO" id="GO:0016740">
    <property type="term" value="F:transferase activity"/>
    <property type="evidence" value="ECO:0007669"/>
    <property type="project" value="UniProtKB-KW"/>
</dbReference>
<evidence type="ECO:0000313" key="7">
    <source>
        <dbReference type="Proteomes" id="UP000177614"/>
    </source>
</evidence>
<accession>A0A1F4XLP9</accession>
<dbReference type="PANTHER" id="PTHR43825">
    <property type="entry name" value="PYRUVATE DEHYDROGENASE E1 COMPONENT"/>
    <property type="match status" value="1"/>
</dbReference>
<comment type="cofactor">
    <cofactor evidence="1">
        <name>thiamine diphosphate</name>
        <dbReference type="ChEBI" id="CHEBI:58937"/>
    </cofactor>
</comment>
<dbReference type="Gene3D" id="3.40.50.970">
    <property type="match status" value="1"/>
</dbReference>
<feature type="domain" description="Transketolase-like pyrimidine-binding" evidence="5">
    <location>
        <begin position="7"/>
        <end position="171"/>
    </location>
</feature>
<dbReference type="AlphaFoldDB" id="A0A1F4XLP9"/>
<sequence>MKNEELIAIRDGFGKGIVKAGADKNVYALCADLDESLRLEEFKKIYPEQFVECGVAEQNMIGIAAGLALTGKIPFACSFACFSPGRTFDQIRVSVCYQKSNVKIVGGHAGLSVGEDGATHQMMEDIAMMRALPNMTVIVPADAYQAENMVAAAIKHDGPVYMRLSRAKTALVTDPKEPFMIGKSAVMKTGKDLTIVACGIMVAFALEAAEILKKDGIDAEVINASTIKPFDNDTLLKSAKKTQKVVTIEEHQIHGGLGSTVAEVLSQHLPTPLHIIGMPDEFGQSGEAMALLEYYGFTAKSLAERITQVLNSKF</sequence>
<organism evidence="6 7">
    <name type="scientific">Candidatus Abawacabacteria bacterium RBG_16_42_10</name>
    <dbReference type="NCBI Taxonomy" id="1817814"/>
    <lineage>
        <taxon>Bacteria</taxon>
        <taxon>Candidatus Abawacaibacteriota</taxon>
    </lineage>
</organism>
<evidence type="ECO:0000256" key="3">
    <source>
        <dbReference type="ARBA" id="ARBA00022679"/>
    </source>
</evidence>
<dbReference type="SUPFAM" id="SSF52518">
    <property type="entry name" value="Thiamin diphosphate-binding fold (THDP-binding)"/>
    <property type="match status" value="1"/>
</dbReference>
<dbReference type="SUPFAM" id="SSF52922">
    <property type="entry name" value="TK C-terminal domain-like"/>
    <property type="match status" value="1"/>
</dbReference>
<dbReference type="InterPro" id="IPR051157">
    <property type="entry name" value="PDH/Transketolase"/>
</dbReference>
<comment type="caution">
    <text evidence="6">The sequence shown here is derived from an EMBL/GenBank/DDBJ whole genome shotgun (WGS) entry which is preliminary data.</text>
</comment>
<dbReference type="PROSITE" id="PS00802">
    <property type="entry name" value="TRANSKETOLASE_2"/>
    <property type="match status" value="1"/>
</dbReference>
<dbReference type="PANTHER" id="PTHR43825:SF1">
    <property type="entry name" value="TRANSKETOLASE-LIKE PYRIMIDINE-BINDING DOMAIN-CONTAINING PROTEIN"/>
    <property type="match status" value="1"/>
</dbReference>
<dbReference type="SMART" id="SM00861">
    <property type="entry name" value="Transket_pyr"/>
    <property type="match status" value="1"/>
</dbReference>
<dbReference type="Gene3D" id="3.40.50.920">
    <property type="match status" value="1"/>
</dbReference>
<keyword evidence="3" id="KW-0808">Transferase</keyword>
<proteinExistence type="inferred from homology"/>
<protein>
    <submittedName>
        <fullName evidence="6">Transketolase</fullName>
    </submittedName>
</protein>
<reference evidence="6 7" key="1">
    <citation type="journal article" date="2016" name="Nat. Commun.">
        <title>Thousands of microbial genomes shed light on interconnected biogeochemical processes in an aquifer system.</title>
        <authorList>
            <person name="Anantharaman K."/>
            <person name="Brown C.T."/>
            <person name="Hug L.A."/>
            <person name="Sharon I."/>
            <person name="Castelle C.J."/>
            <person name="Probst A.J."/>
            <person name="Thomas B.C."/>
            <person name="Singh A."/>
            <person name="Wilkins M.J."/>
            <person name="Karaoz U."/>
            <person name="Brodie E.L."/>
            <person name="Williams K.H."/>
            <person name="Hubbard S.S."/>
            <person name="Banfield J.F."/>
        </authorList>
    </citation>
    <scope>NUCLEOTIDE SEQUENCE [LARGE SCALE GENOMIC DNA]</scope>
</reference>
<keyword evidence="4" id="KW-0786">Thiamine pyrophosphate</keyword>
<evidence type="ECO:0000256" key="2">
    <source>
        <dbReference type="ARBA" id="ARBA00007131"/>
    </source>
</evidence>
<dbReference type="Proteomes" id="UP000177614">
    <property type="component" value="Unassembled WGS sequence"/>
</dbReference>
<dbReference type="InterPro" id="IPR020826">
    <property type="entry name" value="Transketolase_BS"/>
</dbReference>
<evidence type="ECO:0000259" key="5">
    <source>
        <dbReference type="SMART" id="SM00861"/>
    </source>
</evidence>
<dbReference type="InterPro" id="IPR005475">
    <property type="entry name" value="Transketolase-like_Pyr-bd"/>
</dbReference>
<dbReference type="Pfam" id="PF02780">
    <property type="entry name" value="Transketolase_C"/>
    <property type="match status" value="1"/>
</dbReference>
<dbReference type="InterPro" id="IPR009014">
    <property type="entry name" value="Transketo_C/PFOR_II"/>
</dbReference>
<gene>
    <name evidence="6" type="ORF">A2V81_00985</name>
</gene>
<dbReference type="InterPro" id="IPR029061">
    <property type="entry name" value="THDP-binding"/>
</dbReference>
<dbReference type="STRING" id="1817814.A2V81_00985"/>